<proteinExistence type="predicted"/>
<accession>A0A7J6ARG5</accession>
<dbReference type="EMBL" id="JAAGNN010000009">
    <property type="protein sequence ID" value="KAF4084719.1"/>
    <property type="molecule type" value="Genomic_DNA"/>
</dbReference>
<dbReference type="AlphaFoldDB" id="A0A7J6ARG5"/>
<keyword evidence="2" id="KW-1185">Reference proteome</keyword>
<organism evidence="1 2">
    <name type="scientific">Ameiurus melas</name>
    <name type="common">Black bullhead</name>
    <name type="synonym">Silurus melas</name>
    <dbReference type="NCBI Taxonomy" id="219545"/>
    <lineage>
        <taxon>Eukaryota</taxon>
        <taxon>Metazoa</taxon>
        <taxon>Chordata</taxon>
        <taxon>Craniata</taxon>
        <taxon>Vertebrata</taxon>
        <taxon>Euteleostomi</taxon>
        <taxon>Actinopterygii</taxon>
        <taxon>Neopterygii</taxon>
        <taxon>Teleostei</taxon>
        <taxon>Ostariophysi</taxon>
        <taxon>Siluriformes</taxon>
        <taxon>Ictaluridae</taxon>
        <taxon>Ameiurus</taxon>
    </lineage>
</organism>
<sequence length="108" mass="12704">MTVWIYTMSRASRGAVECIEYMYVSMRVCHVELENDFKSDPDCTPSITVPRNTVWRARVTDFLMINCTVVSESHCWKNMEVSWCRIDDINGCRPLKHSSNIHIITEWR</sequence>
<dbReference type="InterPro" id="IPR013783">
    <property type="entry name" value="Ig-like_fold"/>
</dbReference>
<feature type="non-terminal residue" evidence="1">
    <location>
        <position position="1"/>
    </location>
</feature>
<dbReference type="Gene3D" id="2.60.40.10">
    <property type="entry name" value="Immunoglobulins"/>
    <property type="match status" value="1"/>
</dbReference>
<comment type="caution">
    <text evidence="1">The sequence shown here is derived from an EMBL/GenBank/DDBJ whole genome shotgun (WGS) entry which is preliminary data.</text>
</comment>
<gene>
    <name evidence="1" type="ORF">AMELA_G00109090</name>
</gene>
<evidence type="ECO:0000313" key="1">
    <source>
        <dbReference type="EMBL" id="KAF4084719.1"/>
    </source>
</evidence>
<evidence type="ECO:0000313" key="2">
    <source>
        <dbReference type="Proteomes" id="UP000593565"/>
    </source>
</evidence>
<name>A0A7J6ARG5_AMEME</name>
<dbReference type="Proteomes" id="UP000593565">
    <property type="component" value="Unassembled WGS sequence"/>
</dbReference>
<protein>
    <submittedName>
        <fullName evidence="1">Uncharacterized protein</fullName>
    </submittedName>
</protein>
<reference evidence="1 2" key="1">
    <citation type="submission" date="2020-02" db="EMBL/GenBank/DDBJ databases">
        <title>A chromosome-scale genome assembly of the black bullhead catfish (Ameiurus melas).</title>
        <authorList>
            <person name="Wen M."/>
            <person name="Zham M."/>
            <person name="Cabau C."/>
            <person name="Klopp C."/>
            <person name="Donnadieu C."/>
            <person name="Roques C."/>
            <person name="Bouchez O."/>
            <person name="Lampietro C."/>
            <person name="Jouanno E."/>
            <person name="Herpin A."/>
            <person name="Louis A."/>
            <person name="Berthelot C."/>
            <person name="Parey E."/>
            <person name="Roest-Crollius H."/>
            <person name="Braasch I."/>
            <person name="Postlethwait J."/>
            <person name="Robinson-Rechavi M."/>
            <person name="Echchiki A."/>
            <person name="Begum T."/>
            <person name="Montfort J."/>
            <person name="Schartl M."/>
            <person name="Bobe J."/>
            <person name="Guiguen Y."/>
        </authorList>
    </citation>
    <scope>NUCLEOTIDE SEQUENCE [LARGE SCALE GENOMIC DNA]</scope>
    <source>
        <strain evidence="1">M_S1</strain>
        <tissue evidence="1">Blood</tissue>
    </source>
</reference>